<evidence type="ECO:0008006" key="4">
    <source>
        <dbReference type="Google" id="ProtNLM"/>
    </source>
</evidence>
<sequence>MDHAVDARKIRIALFGALTVLGTVGTLNYNVQFLLAGGFSSPTAFVEAAMVNAASSSVAVDIAVSATAGMLFMVFEGRRVGVRHIWAYVVLSVFLAFAATFPAFLLARELRLAARERAGAGDPSPAPAA</sequence>
<keyword evidence="1" id="KW-0472">Membrane</keyword>
<dbReference type="AlphaFoldDB" id="A0A4P2QBZ2"/>
<dbReference type="Proteomes" id="UP000295781">
    <property type="component" value="Chromosome"/>
</dbReference>
<gene>
    <name evidence="2" type="ORF">SOCEGT47_074080</name>
</gene>
<protein>
    <recommendedName>
        <fullName evidence="4">DUF2834 domain-containing protein</fullName>
    </recommendedName>
</protein>
<evidence type="ECO:0000256" key="1">
    <source>
        <dbReference type="SAM" id="Phobius"/>
    </source>
</evidence>
<dbReference type="InterPro" id="IPR021362">
    <property type="entry name" value="DUF2834"/>
</dbReference>
<feature type="transmembrane region" description="Helical" evidence="1">
    <location>
        <begin position="12"/>
        <end position="31"/>
    </location>
</feature>
<keyword evidence="1" id="KW-0812">Transmembrane</keyword>
<dbReference type="Pfam" id="PF11196">
    <property type="entry name" value="DUF2834"/>
    <property type="match status" value="1"/>
</dbReference>
<name>A0A4P2QBZ2_SORCE</name>
<feature type="transmembrane region" description="Helical" evidence="1">
    <location>
        <begin position="51"/>
        <end position="73"/>
    </location>
</feature>
<evidence type="ECO:0000313" key="3">
    <source>
        <dbReference type="Proteomes" id="UP000295781"/>
    </source>
</evidence>
<feature type="transmembrane region" description="Helical" evidence="1">
    <location>
        <begin position="85"/>
        <end position="107"/>
    </location>
</feature>
<reference evidence="2 3" key="1">
    <citation type="submission" date="2015-09" db="EMBL/GenBank/DDBJ databases">
        <title>Sorangium comparison.</title>
        <authorList>
            <person name="Zaburannyi N."/>
            <person name="Bunk B."/>
            <person name="Overmann J."/>
            <person name="Mueller R."/>
        </authorList>
    </citation>
    <scope>NUCLEOTIDE SEQUENCE [LARGE SCALE GENOMIC DNA]</scope>
    <source>
        <strain evidence="2 3">So ceGT47</strain>
    </source>
</reference>
<dbReference type="EMBL" id="CP012670">
    <property type="protein sequence ID" value="AUX26838.1"/>
    <property type="molecule type" value="Genomic_DNA"/>
</dbReference>
<keyword evidence="1" id="KW-1133">Transmembrane helix</keyword>
<dbReference type="RefSeq" id="WP_165373539.1">
    <property type="nucleotide sequence ID" value="NZ_CP012670.1"/>
</dbReference>
<organism evidence="2 3">
    <name type="scientific">Sorangium cellulosum</name>
    <name type="common">Polyangium cellulosum</name>
    <dbReference type="NCBI Taxonomy" id="56"/>
    <lineage>
        <taxon>Bacteria</taxon>
        <taxon>Pseudomonadati</taxon>
        <taxon>Myxococcota</taxon>
        <taxon>Polyangia</taxon>
        <taxon>Polyangiales</taxon>
        <taxon>Polyangiaceae</taxon>
        <taxon>Sorangium</taxon>
    </lineage>
</organism>
<proteinExistence type="predicted"/>
<evidence type="ECO:0000313" key="2">
    <source>
        <dbReference type="EMBL" id="AUX26838.1"/>
    </source>
</evidence>
<accession>A0A4P2QBZ2</accession>